<feature type="transmembrane region" description="Helical" evidence="1">
    <location>
        <begin position="156"/>
        <end position="179"/>
    </location>
</feature>
<feature type="transmembrane region" description="Helical" evidence="1">
    <location>
        <begin position="247"/>
        <end position="271"/>
    </location>
</feature>
<keyword evidence="1" id="KW-1133">Transmembrane helix</keyword>
<name>A0AA35RBS7_GEOBA</name>
<dbReference type="Gene3D" id="1.20.1070.10">
    <property type="entry name" value="Rhodopsin 7-helix transmembrane proteins"/>
    <property type="match status" value="1"/>
</dbReference>
<comment type="caution">
    <text evidence="2">The sequence shown here is derived from an EMBL/GenBank/DDBJ whole genome shotgun (WGS) entry which is preliminary data.</text>
</comment>
<dbReference type="AlphaFoldDB" id="A0AA35RBS7"/>
<feature type="transmembrane region" description="Helical" evidence="1">
    <location>
        <begin position="121"/>
        <end position="144"/>
    </location>
</feature>
<gene>
    <name evidence="2" type="ORF">GBAR_LOCUS5590</name>
</gene>
<sequence>MFYLNLKTLTCLPQCGVWTPFSSTTTITLGVLYVATAIIGLVAGVGVLVLACLNWKKYFTYPTVLMIYQIIYGIFIMLLGVCQPLLPKDMLCSSPNLLQNIAHRKATIFCQLNGAITMYSFLAILILWLFHCATIFWGVTWPYHYSVEKTSERIKYYHIVAVVSSIILPLVFVVTVQLSGGFVLSLPSSPLCGLITPKIFFYTLILPVDLTLIIGVLLLVSTLWNMANVLYRFSDKTKNYKIRASEVKILILISYFFINTLFILTTLNIVLSSQHKQVLDYFLCERAGMEAQCPKSGLYKLQAEKLTFILSAMSITLFPCVYFVFFLDFRKIYHRCKFKQMT</sequence>
<protein>
    <recommendedName>
        <fullName evidence="4">G-protein coupled receptors family 1 profile domain-containing protein</fullName>
    </recommendedName>
</protein>
<organism evidence="2 3">
    <name type="scientific">Geodia barretti</name>
    <name type="common">Barrett's horny sponge</name>
    <dbReference type="NCBI Taxonomy" id="519541"/>
    <lineage>
        <taxon>Eukaryota</taxon>
        <taxon>Metazoa</taxon>
        <taxon>Porifera</taxon>
        <taxon>Demospongiae</taxon>
        <taxon>Heteroscleromorpha</taxon>
        <taxon>Tetractinellida</taxon>
        <taxon>Astrophorina</taxon>
        <taxon>Geodiidae</taxon>
        <taxon>Geodia</taxon>
    </lineage>
</organism>
<keyword evidence="3" id="KW-1185">Reference proteome</keyword>
<evidence type="ECO:0000256" key="1">
    <source>
        <dbReference type="SAM" id="Phobius"/>
    </source>
</evidence>
<dbReference type="Proteomes" id="UP001174909">
    <property type="component" value="Unassembled WGS sequence"/>
</dbReference>
<feature type="transmembrane region" description="Helical" evidence="1">
    <location>
        <begin position="30"/>
        <end position="53"/>
    </location>
</feature>
<feature type="transmembrane region" description="Helical" evidence="1">
    <location>
        <begin position="65"/>
        <end position="86"/>
    </location>
</feature>
<evidence type="ECO:0000313" key="3">
    <source>
        <dbReference type="Proteomes" id="UP001174909"/>
    </source>
</evidence>
<feature type="transmembrane region" description="Helical" evidence="1">
    <location>
        <begin position="306"/>
        <end position="329"/>
    </location>
</feature>
<proteinExistence type="predicted"/>
<keyword evidence="1" id="KW-0472">Membrane</keyword>
<dbReference type="EMBL" id="CASHTH010000815">
    <property type="protein sequence ID" value="CAI8008062.1"/>
    <property type="molecule type" value="Genomic_DNA"/>
</dbReference>
<keyword evidence="1" id="KW-0812">Transmembrane</keyword>
<feature type="transmembrane region" description="Helical" evidence="1">
    <location>
        <begin position="199"/>
        <end position="226"/>
    </location>
</feature>
<reference evidence="2" key="1">
    <citation type="submission" date="2023-03" db="EMBL/GenBank/DDBJ databases">
        <authorList>
            <person name="Steffen K."/>
            <person name="Cardenas P."/>
        </authorList>
    </citation>
    <scope>NUCLEOTIDE SEQUENCE</scope>
</reference>
<evidence type="ECO:0000313" key="2">
    <source>
        <dbReference type="EMBL" id="CAI8008062.1"/>
    </source>
</evidence>
<accession>A0AA35RBS7</accession>
<evidence type="ECO:0008006" key="4">
    <source>
        <dbReference type="Google" id="ProtNLM"/>
    </source>
</evidence>